<dbReference type="InterPro" id="IPR012334">
    <property type="entry name" value="Pectin_lyas_fold"/>
</dbReference>
<dbReference type="InterPro" id="IPR000743">
    <property type="entry name" value="Glyco_hydro_28"/>
</dbReference>
<dbReference type="InterPro" id="IPR006626">
    <property type="entry name" value="PbH1"/>
</dbReference>
<reference evidence="10" key="2">
    <citation type="submission" date="2022-03" db="EMBL/GenBank/DDBJ databases">
        <title>Draft title - Genomic analysis of global carrot germplasm unveils the trajectory of domestication and the origin of high carotenoid orange carrot.</title>
        <authorList>
            <person name="Iorizzo M."/>
            <person name="Ellison S."/>
            <person name="Senalik D."/>
            <person name="Macko-Podgorni A."/>
            <person name="Grzebelus D."/>
            <person name="Bostan H."/>
            <person name="Rolling W."/>
            <person name="Curaba J."/>
            <person name="Simon P."/>
        </authorList>
    </citation>
    <scope>NUCLEOTIDE SEQUENCE</scope>
    <source>
        <tissue evidence="10">Leaf</tissue>
    </source>
</reference>
<dbReference type="AlphaFoldDB" id="A0AAF0XHL2"/>
<feature type="compositionally biased region" description="Basic residues" evidence="9">
    <location>
        <begin position="31"/>
        <end position="50"/>
    </location>
</feature>
<dbReference type="GO" id="GO:0005975">
    <property type="term" value="P:carbohydrate metabolic process"/>
    <property type="evidence" value="ECO:0007669"/>
    <property type="project" value="InterPro"/>
</dbReference>
<gene>
    <name evidence="10" type="ORF">DCAR_0727672</name>
</gene>
<evidence type="ECO:0000313" key="11">
    <source>
        <dbReference type="Proteomes" id="UP000077755"/>
    </source>
</evidence>
<evidence type="ECO:0000313" key="10">
    <source>
        <dbReference type="EMBL" id="WOH08235.1"/>
    </source>
</evidence>
<proteinExistence type="inferred from homology"/>
<name>A0AAF0XHL2_DAUCS</name>
<dbReference type="PANTHER" id="PTHR31375">
    <property type="match status" value="1"/>
</dbReference>
<evidence type="ECO:0008006" key="12">
    <source>
        <dbReference type="Google" id="ProtNLM"/>
    </source>
</evidence>
<evidence type="ECO:0000256" key="3">
    <source>
        <dbReference type="ARBA" id="ARBA00022512"/>
    </source>
</evidence>
<comment type="similarity">
    <text evidence="2 8">Belongs to the glycosyl hydrolase 28 family.</text>
</comment>
<evidence type="ECO:0000256" key="7">
    <source>
        <dbReference type="ARBA" id="ARBA00023316"/>
    </source>
</evidence>
<evidence type="ECO:0000256" key="8">
    <source>
        <dbReference type="RuleBase" id="RU361169"/>
    </source>
</evidence>
<keyword evidence="4" id="KW-0964">Secreted</keyword>
<dbReference type="Gene3D" id="2.160.20.10">
    <property type="entry name" value="Single-stranded right-handed beta-helix, Pectin lyase-like"/>
    <property type="match status" value="1"/>
</dbReference>
<reference evidence="10" key="1">
    <citation type="journal article" date="2016" name="Nat. Genet.">
        <title>A high-quality carrot genome assembly provides new insights into carotenoid accumulation and asterid genome evolution.</title>
        <authorList>
            <person name="Iorizzo M."/>
            <person name="Ellison S."/>
            <person name="Senalik D."/>
            <person name="Zeng P."/>
            <person name="Satapoomin P."/>
            <person name="Huang J."/>
            <person name="Bowman M."/>
            <person name="Iovene M."/>
            <person name="Sanseverino W."/>
            <person name="Cavagnaro P."/>
            <person name="Yildiz M."/>
            <person name="Macko-Podgorni A."/>
            <person name="Moranska E."/>
            <person name="Grzebelus E."/>
            <person name="Grzebelus D."/>
            <person name="Ashrafi H."/>
            <person name="Zheng Z."/>
            <person name="Cheng S."/>
            <person name="Spooner D."/>
            <person name="Van Deynze A."/>
            <person name="Simon P."/>
        </authorList>
    </citation>
    <scope>NUCLEOTIDE SEQUENCE</scope>
    <source>
        <tissue evidence="10">Leaf</tissue>
    </source>
</reference>
<keyword evidence="6 8" id="KW-0326">Glycosidase</keyword>
<dbReference type="GO" id="GO:0071555">
    <property type="term" value="P:cell wall organization"/>
    <property type="evidence" value="ECO:0007669"/>
    <property type="project" value="UniProtKB-KW"/>
</dbReference>
<dbReference type="SUPFAM" id="SSF51126">
    <property type="entry name" value="Pectin lyase-like"/>
    <property type="match status" value="1"/>
</dbReference>
<protein>
    <recommendedName>
        <fullName evidence="12">Polygalacturonase</fullName>
    </recommendedName>
</protein>
<dbReference type="Pfam" id="PF00295">
    <property type="entry name" value="Glyco_hydro_28"/>
    <property type="match status" value="1"/>
</dbReference>
<evidence type="ECO:0000256" key="5">
    <source>
        <dbReference type="ARBA" id="ARBA00022801"/>
    </source>
</evidence>
<keyword evidence="11" id="KW-1185">Reference proteome</keyword>
<keyword evidence="3" id="KW-0134">Cell wall</keyword>
<feature type="region of interest" description="Disordered" evidence="9">
    <location>
        <begin position="31"/>
        <end position="61"/>
    </location>
</feature>
<keyword evidence="7" id="KW-0961">Cell wall biogenesis/degradation</keyword>
<comment type="subcellular location">
    <subcellularLocation>
        <location evidence="1">Secreted</location>
        <location evidence="1">Cell wall</location>
    </subcellularLocation>
</comment>
<dbReference type="InterPro" id="IPR011050">
    <property type="entry name" value="Pectin_lyase_fold/virulence"/>
</dbReference>
<keyword evidence="5 8" id="KW-0378">Hydrolase</keyword>
<dbReference type="GO" id="GO:0004650">
    <property type="term" value="F:polygalacturonase activity"/>
    <property type="evidence" value="ECO:0007669"/>
    <property type="project" value="InterPro"/>
</dbReference>
<evidence type="ECO:0000256" key="9">
    <source>
        <dbReference type="SAM" id="MobiDB-lite"/>
    </source>
</evidence>
<dbReference type="EMBL" id="CP093349">
    <property type="protein sequence ID" value="WOH08235.1"/>
    <property type="molecule type" value="Genomic_DNA"/>
</dbReference>
<sequence>MKQNKKLSVLLSFLLILVYLTTFLAISTEARRHHSKKNRTHKHKKQRHDHHVPAPFPGHGNTSSNFNVLSFGAKGDGVSDDSKALEEAWKAACKVEGSILRIPSNYKFLIKPITLKGPCMPHLLFQIDGSLLAPPKVGAWPKSSLFQWINFKWIHNFTIQGTGTVDGQGSNWWATAFPSQAIRFYESYNVTIRDISIINSPLCHLKFDNSGGVNIDNITIISPESSPNTDGIHLQNTRDVEIQHSSIGCGDDCVSIQTGCSNVHIHHLNCGPGHGISLGGLGKDKSVACVSDITVENIIMQNTLYGVRIKTWQGGAGLVKNITFSHIQVSDVKVPIMIDQYYCDKHLCKNQTDAVAISGVKYDQIIGTFSVQPIHLACSNSIPCINVDLTNVQLRPTSSKLGYGSGGLQHEGLCWNSYGKSKAPLVPSSIDDCLMRGSGGSGPQKIAKSRYENVC</sequence>
<organism evidence="10 11">
    <name type="scientific">Daucus carota subsp. sativus</name>
    <name type="common">Carrot</name>
    <dbReference type="NCBI Taxonomy" id="79200"/>
    <lineage>
        <taxon>Eukaryota</taxon>
        <taxon>Viridiplantae</taxon>
        <taxon>Streptophyta</taxon>
        <taxon>Embryophyta</taxon>
        <taxon>Tracheophyta</taxon>
        <taxon>Spermatophyta</taxon>
        <taxon>Magnoliopsida</taxon>
        <taxon>eudicotyledons</taxon>
        <taxon>Gunneridae</taxon>
        <taxon>Pentapetalae</taxon>
        <taxon>asterids</taxon>
        <taxon>campanulids</taxon>
        <taxon>Apiales</taxon>
        <taxon>Apiaceae</taxon>
        <taxon>Apioideae</taxon>
        <taxon>Scandiceae</taxon>
        <taxon>Daucinae</taxon>
        <taxon>Daucus</taxon>
        <taxon>Daucus sect. Daucus</taxon>
    </lineage>
</organism>
<dbReference type="SMART" id="SM00710">
    <property type="entry name" value="PbH1"/>
    <property type="match status" value="5"/>
</dbReference>
<evidence type="ECO:0000256" key="4">
    <source>
        <dbReference type="ARBA" id="ARBA00022525"/>
    </source>
</evidence>
<evidence type="ECO:0000256" key="6">
    <source>
        <dbReference type="ARBA" id="ARBA00023295"/>
    </source>
</evidence>
<accession>A0AAF0XHL2</accession>
<evidence type="ECO:0000256" key="1">
    <source>
        <dbReference type="ARBA" id="ARBA00004191"/>
    </source>
</evidence>
<evidence type="ECO:0000256" key="2">
    <source>
        <dbReference type="ARBA" id="ARBA00008834"/>
    </source>
</evidence>
<dbReference type="Proteomes" id="UP000077755">
    <property type="component" value="Chromosome 7"/>
</dbReference>